<dbReference type="PANTHER" id="PTHR13693">
    <property type="entry name" value="CLASS II AMINOTRANSFERASE/8-AMINO-7-OXONONANOATE SYNTHASE"/>
    <property type="match status" value="1"/>
</dbReference>
<protein>
    <submittedName>
        <fullName evidence="5">8-amino-7-oxononanoate synthase</fullName>
    </submittedName>
</protein>
<dbReference type="Proteomes" id="UP001312908">
    <property type="component" value="Unassembled WGS sequence"/>
</dbReference>
<reference evidence="5 6" key="1">
    <citation type="submission" date="2023-10" db="EMBL/GenBank/DDBJ databases">
        <title>Sorlinia euscelidii gen. nov., sp. nov., an acetic acid bacteria isolated from the gut of Euscelidius variegatus emitter.</title>
        <authorList>
            <person name="Michoud G."/>
            <person name="Marasco R."/>
            <person name="Seferji K."/>
            <person name="Gonella E."/>
            <person name="Garuglieri E."/>
            <person name="Alma A."/>
            <person name="Mapelli F."/>
            <person name="Borin S."/>
            <person name="Daffonchio D."/>
            <person name="Crotti E."/>
        </authorList>
    </citation>
    <scope>NUCLEOTIDE SEQUENCE [LARGE SCALE GENOMIC DNA]</scope>
    <source>
        <strain evidence="5 6">EV16P</strain>
    </source>
</reference>
<dbReference type="Pfam" id="PF00155">
    <property type="entry name" value="Aminotran_1_2"/>
    <property type="match status" value="1"/>
</dbReference>
<evidence type="ECO:0000256" key="2">
    <source>
        <dbReference type="ARBA" id="ARBA00022679"/>
    </source>
</evidence>
<accession>A0ABU7U1M7</accession>
<dbReference type="SUPFAM" id="SSF53383">
    <property type="entry name" value="PLP-dependent transferases"/>
    <property type="match status" value="1"/>
</dbReference>
<evidence type="ECO:0000256" key="3">
    <source>
        <dbReference type="ARBA" id="ARBA00022898"/>
    </source>
</evidence>
<evidence type="ECO:0000313" key="6">
    <source>
        <dbReference type="Proteomes" id="UP001312908"/>
    </source>
</evidence>
<feature type="domain" description="Aminotransferase class I/classII large" evidence="4">
    <location>
        <begin position="40"/>
        <end position="382"/>
    </location>
</feature>
<keyword evidence="3" id="KW-0663">Pyridoxal phosphate</keyword>
<dbReference type="InterPro" id="IPR015424">
    <property type="entry name" value="PyrdxlP-dep_Trfase"/>
</dbReference>
<keyword evidence="2" id="KW-0808">Transferase</keyword>
<dbReference type="Gene3D" id="3.40.640.10">
    <property type="entry name" value="Type I PLP-dependent aspartate aminotransferase-like (Major domain)"/>
    <property type="match status" value="1"/>
</dbReference>
<dbReference type="PANTHER" id="PTHR13693:SF100">
    <property type="entry name" value="8-AMINO-7-OXONONANOATE SYNTHASE"/>
    <property type="match status" value="1"/>
</dbReference>
<evidence type="ECO:0000313" key="5">
    <source>
        <dbReference type="EMBL" id="MEE8658375.1"/>
    </source>
</evidence>
<dbReference type="InterPro" id="IPR015422">
    <property type="entry name" value="PyrdxlP-dep_Trfase_small"/>
</dbReference>
<dbReference type="RefSeq" id="WP_394819320.1">
    <property type="nucleotide sequence ID" value="NZ_JAWJZY010000002.1"/>
</dbReference>
<comment type="caution">
    <text evidence="5">The sequence shown here is derived from an EMBL/GenBank/DDBJ whole genome shotgun (WGS) entry which is preliminary data.</text>
</comment>
<dbReference type="Gene3D" id="3.90.1150.10">
    <property type="entry name" value="Aspartate Aminotransferase, domain 1"/>
    <property type="match status" value="1"/>
</dbReference>
<dbReference type="InterPro" id="IPR015421">
    <property type="entry name" value="PyrdxlP-dep_Trfase_major"/>
</dbReference>
<organism evidence="5 6">
    <name type="scientific">Sorlinia euscelidii</name>
    <dbReference type="NCBI Taxonomy" id="3081148"/>
    <lineage>
        <taxon>Bacteria</taxon>
        <taxon>Pseudomonadati</taxon>
        <taxon>Pseudomonadota</taxon>
        <taxon>Alphaproteobacteria</taxon>
        <taxon>Acetobacterales</taxon>
        <taxon>Acetobacteraceae</taxon>
        <taxon>Sorlinia</taxon>
    </lineage>
</organism>
<sequence>MSRFDPIFQKSLAQRKKSGLFRQALPAHPAPVTNAARLCDFRSNDYLSLSHHEALASRAALWAHEYGSGAGASRLVSGTLAAHEQVESKLATLKSTESALLFPSGFQANIGVLSALLSLSMEATGEAPSVYMDRLNHASLHLACNAAGVRQKRFRHNDVNHLQDLLKRDTISKGLRFIVTESVFSMDGDRAPLADLRLLADRYDAFLYIDDAHATGILGEAGCGLASAVKPDLILGTCGKAMGSMGAFIASSQTLRDWLINHCASFIYSTAIAPPILGAIDAALDLLPDLTAERENVAAMAAFLRQKLHEAGMATGDSLTQIVPFMIGDNEAALEIAARLRKENIYATAIRPPTVPSHTARLRLALHAGMTREDVRICAEKLIDIHHDVIGTR</sequence>
<proteinExistence type="predicted"/>
<keyword evidence="6" id="KW-1185">Reference proteome</keyword>
<evidence type="ECO:0000256" key="1">
    <source>
        <dbReference type="ARBA" id="ARBA00001933"/>
    </source>
</evidence>
<name>A0ABU7U1M7_9PROT</name>
<gene>
    <name evidence="5" type="ORF">DOFOFD_05055</name>
</gene>
<dbReference type="InterPro" id="IPR050087">
    <property type="entry name" value="AON_synthase_class-II"/>
</dbReference>
<comment type="cofactor">
    <cofactor evidence="1">
        <name>pyridoxal 5'-phosphate</name>
        <dbReference type="ChEBI" id="CHEBI:597326"/>
    </cofactor>
</comment>
<dbReference type="InterPro" id="IPR004839">
    <property type="entry name" value="Aminotransferase_I/II_large"/>
</dbReference>
<evidence type="ECO:0000259" key="4">
    <source>
        <dbReference type="Pfam" id="PF00155"/>
    </source>
</evidence>
<dbReference type="EMBL" id="JAWJZY010000002">
    <property type="protein sequence ID" value="MEE8658375.1"/>
    <property type="molecule type" value="Genomic_DNA"/>
</dbReference>